<feature type="transmembrane region" description="Helical" evidence="1">
    <location>
        <begin position="40"/>
        <end position="63"/>
    </location>
</feature>
<dbReference type="AlphaFoldDB" id="A0A2P8HWF6"/>
<feature type="transmembrane region" description="Helical" evidence="1">
    <location>
        <begin position="175"/>
        <end position="198"/>
    </location>
</feature>
<dbReference type="PIRSF" id="PIRSF026631">
    <property type="entry name" value="UCP026631"/>
    <property type="match status" value="1"/>
</dbReference>
<dbReference type="EMBL" id="PYAV01000003">
    <property type="protein sequence ID" value="PSL50561.1"/>
    <property type="molecule type" value="Genomic_DNA"/>
</dbReference>
<evidence type="ECO:0000313" key="4">
    <source>
        <dbReference type="Proteomes" id="UP000242310"/>
    </source>
</evidence>
<accession>A0A2P8HWF6</accession>
<keyword evidence="1" id="KW-1133">Transmembrane helix</keyword>
<dbReference type="Pfam" id="PF03703">
    <property type="entry name" value="bPH_2"/>
    <property type="match status" value="3"/>
</dbReference>
<comment type="caution">
    <text evidence="3">The sequence shown here is derived from an EMBL/GenBank/DDBJ whole genome shotgun (WGS) entry which is preliminary data.</text>
</comment>
<reference evidence="3 4" key="1">
    <citation type="submission" date="2018-03" db="EMBL/GenBank/DDBJ databases">
        <title>Genomic Encyclopedia of Type Strains, Phase III (KMG-III): the genomes of soil and plant-associated and newly described type strains.</title>
        <authorList>
            <person name="Whitman W."/>
        </authorList>
    </citation>
    <scope>NUCLEOTIDE SEQUENCE [LARGE SCALE GENOMIC DNA]</scope>
    <source>
        <strain evidence="3 4">CGMCC 1.07653</strain>
    </source>
</reference>
<dbReference type="InterPro" id="IPR014529">
    <property type="entry name" value="UCP026631"/>
</dbReference>
<dbReference type="Proteomes" id="UP000242310">
    <property type="component" value="Unassembled WGS sequence"/>
</dbReference>
<dbReference type="InterPro" id="IPR005182">
    <property type="entry name" value="YdbS-like_PH"/>
</dbReference>
<sequence>MNQGRRMHPAAMLILFLSRIRELLLPLVIVFFFTGGFNNYALWIFGAFFVFILVTSVWQWFVYRYDAREQELEVQQGYFIKKHRYIRRERIQSFDRTAGVLQRMFGLVKVKVETAGGGQAPEVEIVALQKDEAERIRRLLLKEGINSGDEENLEEENLQARTDEELPSFRWHLPVGWLMLMAATSSSIGIVFSALLALLSQVEQLIPMAWRETLFDQAIGVIITSSILFLAGIAVFVFLAAWIISIAMTAVKYGRFSAEKRADEILLQRGLLERRQLTLKEHRITAVRIVQNPVRQLFGFCTVYVESAGGGSEDEQQSTVLLPMAKRATVVAHLERLLPQFQFEHEQTALPQRALPRFLIRMTVLPLLILGLLAYFTPASFWLLGLSGLFALLGWRQFKDSGSASTNHYVFLQRRVLQLSLVIIPRHKVQDATASQSLLQRQMKLNTYTVSVQNTTSGRAFSVRDLDEGEASHLLAWYSYHNRLQHDNDLYLH</sequence>
<name>A0A2P8HWF6_9BACI</name>
<evidence type="ECO:0000256" key="1">
    <source>
        <dbReference type="SAM" id="Phobius"/>
    </source>
</evidence>
<feature type="transmembrane region" description="Helical" evidence="1">
    <location>
        <begin position="358"/>
        <end position="375"/>
    </location>
</feature>
<dbReference type="PANTHER" id="PTHR34473:SF2">
    <property type="entry name" value="UPF0699 TRANSMEMBRANE PROTEIN YDBT"/>
    <property type="match status" value="1"/>
</dbReference>
<proteinExistence type="predicted"/>
<keyword evidence="1" id="KW-0812">Transmembrane</keyword>
<feature type="domain" description="YdbS-like PH" evidence="2">
    <location>
        <begin position="406"/>
        <end position="478"/>
    </location>
</feature>
<feature type="transmembrane region" description="Helical" evidence="1">
    <location>
        <begin position="12"/>
        <end position="34"/>
    </location>
</feature>
<protein>
    <submittedName>
        <fullName evidence="3">Putative membrane protein</fullName>
    </submittedName>
</protein>
<keyword evidence="1" id="KW-0472">Membrane</keyword>
<gene>
    <name evidence="3" type="ORF">B0H94_103173</name>
</gene>
<evidence type="ECO:0000313" key="3">
    <source>
        <dbReference type="EMBL" id="PSL50561.1"/>
    </source>
</evidence>
<dbReference type="RefSeq" id="WP_181315240.1">
    <property type="nucleotide sequence ID" value="NZ_PYAV01000003.1"/>
</dbReference>
<feature type="domain" description="YdbS-like PH" evidence="2">
    <location>
        <begin position="60"/>
        <end position="139"/>
    </location>
</feature>
<feature type="domain" description="YdbS-like PH" evidence="2">
    <location>
        <begin position="263"/>
        <end position="326"/>
    </location>
</feature>
<keyword evidence="4" id="KW-1185">Reference proteome</keyword>
<dbReference type="PANTHER" id="PTHR34473">
    <property type="entry name" value="UPF0699 TRANSMEMBRANE PROTEIN YDBS"/>
    <property type="match status" value="1"/>
</dbReference>
<organism evidence="3 4">
    <name type="scientific">Salsuginibacillus halophilus</name>
    <dbReference type="NCBI Taxonomy" id="517424"/>
    <lineage>
        <taxon>Bacteria</taxon>
        <taxon>Bacillati</taxon>
        <taxon>Bacillota</taxon>
        <taxon>Bacilli</taxon>
        <taxon>Bacillales</taxon>
        <taxon>Bacillaceae</taxon>
        <taxon>Salsuginibacillus</taxon>
    </lineage>
</organism>
<evidence type="ECO:0000259" key="2">
    <source>
        <dbReference type="Pfam" id="PF03703"/>
    </source>
</evidence>
<feature type="transmembrane region" description="Helical" evidence="1">
    <location>
        <begin position="218"/>
        <end position="251"/>
    </location>
</feature>